<dbReference type="Pfam" id="PF00248">
    <property type="entry name" value="Aldo_ket_red"/>
    <property type="match status" value="1"/>
</dbReference>
<comment type="caution">
    <text evidence="2">The sequence shown here is derived from an EMBL/GenBank/DDBJ whole genome shotgun (WGS) entry which is preliminary data.</text>
</comment>
<evidence type="ECO:0000259" key="1">
    <source>
        <dbReference type="Pfam" id="PF00248"/>
    </source>
</evidence>
<dbReference type="Proteomes" id="UP000264141">
    <property type="component" value="Unassembled WGS sequence"/>
</dbReference>
<gene>
    <name evidence="2" type="ORF">DEQ80_09925</name>
</gene>
<protein>
    <submittedName>
        <fullName evidence="2">Aldo/keto reductase</fullName>
    </submittedName>
</protein>
<dbReference type="SUPFAM" id="SSF51430">
    <property type="entry name" value="NAD(P)-linked oxidoreductase"/>
    <property type="match status" value="1"/>
</dbReference>
<feature type="domain" description="NADP-dependent oxidoreductase" evidence="1">
    <location>
        <begin position="2"/>
        <end position="50"/>
    </location>
</feature>
<evidence type="ECO:0000313" key="3">
    <source>
        <dbReference type="Proteomes" id="UP000264141"/>
    </source>
</evidence>
<organism evidence="2 3">
    <name type="scientific">Anaerolinea thermolimosa</name>
    <dbReference type="NCBI Taxonomy" id="229919"/>
    <lineage>
        <taxon>Bacteria</taxon>
        <taxon>Bacillati</taxon>
        <taxon>Chloroflexota</taxon>
        <taxon>Anaerolineae</taxon>
        <taxon>Anaerolineales</taxon>
        <taxon>Anaerolineaceae</taxon>
        <taxon>Anaerolinea</taxon>
    </lineage>
</organism>
<reference evidence="2 3" key="1">
    <citation type="journal article" date="2018" name="Nat. Biotechnol.">
        <title>A standardized bacterial taxonomy based on genome phylogeny substantially revises the tree of life.</title>
        <authorList>
            <person name="Parks D.H."/>
            <person name="Chuvochina M."/>
            <person name="Waite D.W."/>
            <person name="Rinke C."/>
            <person name="Skarshewski A."/>
            <person name="Chaumeil P.A."/>
            <person name="Hugenholtz P."/>
        </authorList>
    </citation>
    <scope>NUCLEOTIDE SEQUENCE [LARGE SCALE GENOMIC DNA]</scope>
    <source>
        <strain evidence="2">UBA8781</strain>
    </source>
</reference>
<dbReference type="AlphaFoldDB" id="A0A3D1JI97"/>
<dbReference type="EMBL" id="DPBP01000039">
    <property type="protein sequence ID" value="HCE18164.1"/>
    <property type="molecule type" value="Genomic_DNA"/>
</dbReference>
<dbReference type="Gene3D" id="3.20.20.100">
    <property type="entry name" value="NADP-dependent oxidoreductase domain"/>
    <property type="match status" value="1"/>
</dbReference>
<dbReference type="InterPro" id="IPR023210">
    <property type="entry name" value="NADP_OxRdtase_dom"/>
</dbReference>
<evidence type="ECO:0000313" key="2">
    <source>
        <dbReference type="EMBL" id="HCE18164.1"/>
    </source>
</evidence>
<proteinExistence type="predicted"/>
<sequence length="53" mass="5710">GELAIAWLLAHPEVSSVISGVTRLEQLEANARAAEWVLTPSEVEEVESLLQPA</sequence>
<dbReference type="InterPro" id="IPR036812">
    <property type="entry name" value="NAD(P)_OxRdtase_dom_sf"/>
</dbReference>
<feature type="non-terminal residue" evidence="2">
    <location>
        <position position="1"/>
    </location>
</feature>
<name>A0A3D1JI97_9CHLR</name>
<accession>A0A3D1JI97</accession>